<dbReference type="PROSITE" id="PS51257">
    <property type="entry name" value="PROKAR_LIPOPROTEIN"/>
    <property type="match status" value="1"/>
</dbReference>
<dbReference type="InterPro" id="IPR023827">
    <property type="entry name" value="Peptidase_S8_Asp-AS"/>
</dbReference>
<feature type="active site" description="Charge relay system" evidence="5">
    <location>
        <position position="330"/>
    </location>
</feature>
<dbReference type="PANTHER" id="PTHR43806:SF11">
    <property type="entry name" value="CEREVISIN-RELATED"/>
    <property type="match status" value="1"/>
</dbReference>
<dbReference type="STRING" id="349521.HCH_05735"/>
<dbReference type="InterPro" id="IPR050131">
    <property type="entry name" value="Peptidase_S8_subtilisin-like"/>
</dbReference>
<dbReference type="InterPro" id="IPR034176">
    <property type="entry name" value="Peptidases_S8_13"/>
</dbReference>
<feature type="signal peptide" evidence="8">
    <location>
        <begin position="1"/>
        <end position="32"/>
    </location>
</feature>
<dbReference type="InterPro" id="IPR000209">
    <property type="entry name" value="Peptidase_S8/S53_dom"/>
</dbReference>
<protein>
    <submittedName>
        <fullName evidence="10">Subtilisin-like serine protease</fullName>
    </submittedName>
</protein>
<dbReference type="InterPro" id="IPR015500">
    <property type="entry name" value="Peptidase_S8_subtilisin-rel"/>
</dbReference>
<keyword evidence="11" id="KW-1185">Reference proteome</keyword>
<dbReference type="PROSITE" id="PS00138">
    <property type="entry name" value="SUBTILASE_SER"/>
    <property type="match status" value="1"/>
</dbReference>
<evidence type="ECO:0000313" key="10">
    <source>
        <dbReference type="EMBL" id="ABC32388.1"/>
    </source>
</evidence>
<keyword evidence="2 5" id="KW-0645">Protease</keyword>
<dbReference type="PROSITE" id="PS00137">
    <property type="entry name" value="SUBTILASE_HIS"/>
    <property type="match status" value="1"/>
</dbReference>
<dbReference type="HOGENOM" id="CLU_011263_8_0_6"/>
<proteinExistence type="inferred from homology"/>
<keyword evidence="8" id="KW-0732">Signal</keyword>
<dbReference type="Pfam" id="PF00082">
    <property type="entry name" value="Peptidase_S8"/>
    <property type="match status" value="1"/>
</dbReference>
<evidence type="ECO:0000259" key="9">
    <source>
        <dbReference type="Pfam" id="PF00082"/>
    </source>
</evidence>
<evidence type="ECO:0000256" key="4">
    <source>
        <dbReference type="ARBA" id="ARBA00022825"/>
    </source>
</evidence>
<evidence type="ECO:0000256" key="8">
    <source>
        <dbReference type="SAM" id="SignalP"/>
    </source>
</evidence>
<evidence type="ECO:0000256" key="7">
    <source>
        <dbReference type="SAM" id="MobiDB-lite"/>
    </source>
</evidence>
<dbReference type="PROSITE" id="PS00136">
    <property type="entry name" value="SUBTILASE_ASP"/>
    <property type="match status" value="1"/>
</dbReference>
<keyword evidence="4 5" id="KW-0720">Serine protease</keyword>
<feature type="region of interest" description="Disordered" evidence="7">
    <location>
        <begin position="54"/>
        <end position="75"/>
    </location>
</feature>
<keyword evidence="3 5" id="KW-0378">Hydrolase</keyword>
<dbReference type="EMBL" id="CP000155">
    <property type="protein sequence ID" value="ABC32388.1"/>
    <property type="molecule type" value="Genomic_DNA"/>
</dbReference>
<evidence type="ECO:0000256" key="6">
    <source>
        <dbReference type="RuleBase" id="RU003355"/>
    </source>
</evidence>
<dbReference type="GO" id="GO:0006508">
    <property type="term" value="P:proteolysis"/>
    <property type="evidence" value="ECO:0007669"/>
    <property type="project" value="UniProtKB-KW"/>
</dbReference>
<gene>
    <name evidence="10" type="ordered locus">HCH_05735</name>
</gene>
<sequence length="851" mass="87469">MTHLRCGIYMRSVSFTGKILMLTLAAALTACGGGGGDDETATYTLSGSITTPSFTQVDSDTSDTSAGSVSNNSEAEAQTLSNPVIIGGYVSASTSLYSSGELYQLDPIDVFRIKLLTGQKVVLSSSPASSSFSVNQTLTLSRVDGSGSPLSANNTGTATLTAPSSGDYYIQVQELAGPSSYVMVVGETTATMTRQAAEPIPAQAEFVPGEAIIRYKSTRGVSAQALPGYFLERFEDANTGLFRFDDAQIVQGPAFKSLTQKANERQRTLELIESLRQRPDIEFAEPNYIRKAMETPADPFYFLQWHYPQINLPSAWDVAHGAGVVVAVLDTGILPTHPDLSGRLVSANDDYDFVSSISSSLDGNGIDNDPTDPGDSLVGGSSFHGTHVAGTVAAASNTVGGVGVAFEANIMPIRVLGQGGSGSDADLVQAIRFAAGLSNSSGTFPSRRADIINMSLGGPGFSTALGAAVQDALNAGVIVVAAAGNENISSAFYPAAYPGVVSVSAVGADGQKAPYSNYGSTVDIAAPGGNMLQDVNGDGRGDGVLSTWADDSSGSIELSYAYMQGTSMASPHVAGVFALMESVRDITPDEINTYLANGDLTRDIGAAGRDDLYGYGLIDAAKAVVAAGGEPPPAVTASVSSLNFTNTSATLITLSIPSGVSGVSVTASTTGDLGWLSVNDNSDGDASTFLVSADASGLDLGVSYPGEIVVGYTIDESSEAAELTVPVTLTLADPDSPANAGKHYILLVNADTLDTLYQVSASASGGAYNFAFSGVEAGSYLLAAGTDLDNDGKICDSGEACAEYPVRNALETIVVNESKSGLSFATGFQSEISGAGADGSPAHKEYRLLNK</sequence>
<dbReference type="InterPro" id="IPR036852">
    <property type="entry name" value="Peptidase_S8/S53_dom_sf"/>
</dbReference>
<evidence type="ECO:0000313" key="11">
    <source>
        <dbReference type="Proteomes" id="UP000000238"/>
    </source>
</evidence>
<feature type="active site" description="Charge relay system" evidence="5">
    <location>
        <position position="567"/>
    </location>
</feature>
<reference evidence="10 11" key="1">
    <citation type="journal article" date="2005" name="Nucleic Acids Res.">
        <title>Genomic blueprint of Hahella chejuensis, a marine microbe producing an algicidal agent.</title>
        <authorList>
            <person name="Jeong H."/>
            <person name="Yim J.H."/>
            <person name="Lee C."/>
            <person name="Choi S.-H."/>
            <person name="Park Y.K."/>
            <person name="Yoon S.H."/>
            <person name="Hur C.-G."/>
            <person name="Kang H.-Y."/>
            <person name="Kim D."/>
            <person name="Lee H.H."/>
            <person name="Park K.H."/>
            <person name="Park S.-H."/>
            <person name="Park H.-S."/>
            <person name="Lee H.K."/>
            <person name="Oh T.K."/>
            <person name="Kim J.F."/>
        </authorList>
    </citation>
    <scope>NUCLEOTIDE SEQUENCE [LARGE SCALE GENOMIC DNA]</scope>
    <source>
        <strain evidence="10 11">KCTC 2396</strain>
    </source>
</reference>
<evidence type="ECO:0000256" key="3">
    <source>
        <dbReference type="ARBA" id="ARBA00022801"/>
    </source>
</evidence>
<organism evidence="10 11">
    <name type="scientific">Hahella chejuensis (strain KCTC 2396)</name>
    <dbReference type="NCBI Taxonomy" id="349521"/>
    <lineage>
        <taxon>Bacteria</taxon>
        <taxon>Pseudomonadati</taxon>
        <taxon>Pseudomonadota</taxon>
        <taxon>Gammaproteobacteria</taxon>
        <taxon>Oceanospirillales</taxon>
        <taxon>Hahellaceae</taxon>
        <taxon>Hahella</taxon>
    </lineage>
</organism>
<dbReference type="InterPro" id="IPR017309">
    <property type="entry name" value="Pept_S8A_subtilisin_proteobac"/>
</dbReference>
<dbReference type="PRINTS" id="PR00723">
    <property type="entry name" value="SUBTILISIN"/>
</dbReference>
<feature type="chain" id="PRO_5004214901" evidence="8">
    <location>
        <begin position="33"/>
        <end position="851"/>
    </location>
</feature>
<dbReference type="SUPFAM" id="SSF52743">
    <property type="entry name" value="Subtilisin-like"/>
    <property type="match status" value="1"/>
</dbReference>
<dbReference type="GO" id="GO:0004252">
    <property type="term" value="F:serine-type endopeptidase activity"/>
    <property type="evidence" value="ECO:0007669"/>
    <property type="project" value="UniProtKB-UniRule"/>
</dbReference>
<dbReference type="Gene3D" id="3.40.50.200">
    <property type="entry name" value="Peptidase S8/S53 domain"/>
    <property type="match status" value="1"/>
</dbReference>
<evidence type="ECO:0000256" key="2">
    <source>
        <dbReference type="ARBA" id="ARBA00022670"/>
    </source>
</evidence>
<dbReference type="KEGG" id="hch:HCH_05735"/>
<feature type="domain" description="Peptidase S8/S53" evidence="9">
    <location>
        <begin position="321"/>
        <end position="616"/>
    </location>
</feature>
<accession>Q2SAD6</accession>
<dbReference type="InterPro" id="IPR023828">
    <property type="entry name" value="Peptidase_S8_Ser-AS"/>
</dbReference>
<name>Q2SAD6_HAHCH</name>
<dbReference type="Proteomes" id="UP000000238">
    <property type="component" value="Chromosome"/>
</dbReference>
<dbReference type="InterPro" id="IPR022398">
    <property type="entry name" value="Peptidase_S8_His-AS"/>
</dbReference>
<dbReference type="PROSITE" id="PS51892">
    <property type="entry name" value="SUBTILASE"/>
    <property type="match status" value="1"/>
</dbReference>
<dbReference type="AlphaFoldDB" id="Q2SAD6"/>
<dbReference type="PANTHER" id="PTHR43806">
    <property type="entry name" value="PEPTIDASE S8"/>
    <property type="match status" value="1"/>
</dbReference>
<comment type="similarity">
    <text evidence="1 5 6">Belongs to the peptidase S8 family.</text>
</comment>
<dbReference type="CDD" id="cd07496">
    <property type="entry name" value="Peptidases_S8_13"/>
    <property type="match status" value="1"/>
</dbReference>
<evidence type="ECO:0000256" key="5">
    <source>
        <dbReference type="PROSITE-ProRule" id="PRU01240"/>
    </source>
</evidence>
<feature type="active site" description="Charge relay system" evidence="5">
    <location>
        <position position="384"/>
    </location>
</feature>
<evidence type="ECO:0000256" key="1">
    <source>
        <dbReference type="ARBA" id="ARBA00011073"/>
    </source>
</evidence>
<dbReference type="eggNOG" id="COG1404">
    <property type="taxonomic scope" value="Bacteria"/>
</dbReference>
<dbReference type="Gene3D" id="2.60.120.380">
    <property type="match status" value="1"/>
</dbReference>
<dbReference type="PIRSF" id="PIRSF037893">
    <property type="entry name" value="Subtilisin_rel_Maqu_2796"/>
    <property type="match status" value="1"/>
</dbReference>